<feature type="coiled-coil region" evidence="1">
    <location>
        <begin position="85"/>
        <end position="112"/>
    </location>
</feature>
<evidence type="ECO:0000256" key="2">
    <source>
        <dbReference type="SAM" id="Phobius"/>
    </source>
</evidence>
<dbReference type="InterPro" id="IPR001119">
    <property type="entry name" value="SLH_dom"/>
</dbReference>
<keyword evidence="1" id="KW-0175">Coiled coil</keyword>
<keyword evidence="2" id="KW-1133">Transmembrane helix</keyword>
<feature type="domain" description="SLH" evidence="3">
    <location>
        <begin position="17"/>
        <end position="81"/>
    </location>
</feature>
<dbReference type="Gene3D" id="1.20.1480.30">
    <property type="entry name" value="Designed four-helix bundle protein"/>
    <property type="match status" value="1"/>
</dbReference>
<feature type="coiled-coil region" evidence="1">
    <location>
        <begin position="145"/>
        <end position="212"/>
    </location>
</feature>
<accession>A0A0G2ZCK9</accession>
<protein>
    <recommendedName>
        <fullName evidence="3">SLH domain-containing protein</fullName>
    </recommendedName>
</protein>
<dbReference type="KEGG" id="kpf:IX53_05040"/>
<dbReference type="PATRIC" id="fig|1330330.3.peg.1012"/>
<gene>
    <name evidence="4" type="ORF">IX53_05040</name>
</gene>
<evidence type="ECO:0000313" key="5">
    <source>
        <dbReference type="Proteomes" id="UP000035159"/>
    </source>
</evidence>
<reference evidence="4 5" key="1">
    <citation type="submission" date="2015-04" db="EMBL/GenBank/DDBJ databases">
        <title>Complete Genome Sequence of Kosmotoga pacifica SLHLJ1.</title>
        <authorList>
            <person name="Jiang L.J."/>
            <person name="Shao Z.Z."/>
            <person name="Jebbar M."/>
        </authorList>
    </citation>
    <scope>NUCLEOTIDE SEQUENCE [LARGE SCALE GENOMIC DNA]</scope>
    <source>
        <strain evidence="4 5">SLHLJ1</strain>
    </source>
</reference>
<dbReference type="RefSeq" id="WP_047754418.1">
    <property type="nucleotide sequence ID" value="NZ_CAJUHA010000008.1"/>
</dbReference>
<dbReference type="EMBL" id="CP011232">
    <property type="protein sequence ID" value="AKI97284.1"/>
    <property type="molecule type" value="Genomic_DNA"/>
</dbReference>
<evidence type="ECO:0000313" key="4">
    <source>
        <dbReference type="EMBL" id="AKI97284.1"/>
    </source>
</evidence>
<proteinExistence type="predicted"/>
<keyword evidence="2" id="KW-0812">Transmembrane</keyword>
<dbReference type="AlphaFoldDB" id="A0A0G2ZCK9"/>
<keyword evidence="5" id="KW-1185">Reference proteome</keyword>
<dbReference type="PROSITE" id="PS51272">
    <property type="entry name" value="SLH"/>
    <property type="match status" value="1"/>
</dbReference>
<organism evidence="4 5">
    <name type="scientific">Kosmotoga pacifica</name>
    <dbReference type="NCBI Taxonomy" id="1330330"/>
    <lineage>
        <taxon>Bacteria</taxon>
        <taxon>Thermotogati</taxon>
        <taxon>Thermotogota</taxon>
        <taxon>Thermotogae</taxon>
        <taxon>Kosmotogales</taxon>
        <taxon>Kosmotogaceae</taxon>
        <taxon>Kosmotoga</taxon>
    </lineage>
</organism>
<dbReference type="Proteomes" id="UP000035159">
    <property type="component" value="Chromosome"/>
</dbReference>
<sequence>MRRTFALLAILLTFGVAFALYSDISIDNPYYDAIKKALDNGIFTAVYNTEKFEGNNPVTRFEMAVMINKLLDYVDESQNPLVTGFNSLTERLVSIEKNLNELSNSLKNISDEAELSMRISQKLEEVFNSFIEEYNPWAAEVNSSIEAYSKRLDVIESKLESLEEGVGQLSLELSAYGNRIAKLEATLEKANLEEIKSNVESNSRELNKISKDLDSVNSQLRIYTISLLLVGIIAAIGLFMP</sequence>
<dbReference type="SUPFAM" id="SSF57997">
    <property type="entry name" value="Tropomyosin"/>
    <property type="match status" value="1"/>
</dbReference>
<name>A0A0G2ZCK9_9BACT</name>
<evidence type="ECO:0000256" key="1">
    <source>
        <dbReference type="SAM" id="Coils"/>
    </source>
</evidence>
<dbReference type="STRING" id="1330330.IX53_05040"/>
<keyword evidence="2" id="KW-0472">Membrane</keyword>
<feature type="transmembrane region" description="Helical" evidence="2">
    <location>
        <begin position="220"/>
        <end position="240"/>
    </location>
</feature>
<dbReference type="Pfam" id="PF00395">
    <property type="entry name" value="SLH"/>
    <property type="match status" value="1"/>
</dbReference>
<evidence type="ECO:0000259" key="3">
    <source>
        <dbReference type="PROSITE" id="PS51272"/>
    </source>
</evidence>